<dbReference type="GeneID" id="111248989"/>
<dbReference type="AlphaFoldDB" id="A0A7M7JW26"/>
<keyword evidence="1 2" id="KW-0732">Signal</keyword>
<dbReference type="SMART" id="SM00241">
    <property type="entry name" value="ZP"/>
    <property type="match status" value="1"/>
</dbReference>
<evidence type="ECO:0000313" key="5">
    <source>
        <dbReference type="Proteomes" id="UP000594260"/>
    </source>
</evidence>
<dbReference type="PANTHER" id="PTHR22907:SF46">
    <property type="entry name" value="ZP DOMAIN-CONTAINING PROTEIN"/>
    <property type="match status" value="1"/>
</dbReference>
<dbReference type="PANTHER" id="PTHR22907">
    <property type="entry name" value="GH04558P"/>
    <property type="match status" value="1"/>
</dbReference>
<name>A0A7M7JW26_VARDE</name>
<sequence>MWFLATFFIGLALQAEAKIKPTTECNEDSIKVSVDTSAVDFKIKNVYFENLKGFPMCKPIIEDNVVKFEVNLKDEFRCGVSRMTNQMTGEKTYFQRLIVEPESGQDKNEIVLIQCHIGDKISRSRRQVLPNWPDIVEPDYINITEYIEAQAPIPNLDLGIKQNGRMLDTTYNVQPGTPLEMVIFLDPVSKSTYGILASFLKVSDSAGKQEELIITNGCSIDPYIFSNFVTPDNGDSLSATFKAFKFPDSNYVMFSGTVSICINACKGVPCGNDQLGYGRRRRREIVHERDLNAIYSVDMTTMLKVQFSDDLFTLQKGAVSADFDNASLPARSMNHVEGVDIFAEEYLTQASSNTPLVSIWLVLALTLTSIIERTH</sequence>
<evidence type="ECO:0000259" key="3">
    <source>
        <dbReference type="PROSITE" id="PS51034"/>
    </source>
</evidence>
<protein>
    <recommendedName>
        <fullName evidence="3">ZP domain-containing protein</fullName>
    </recommendedName>
</protein>
<evidence type="ECO:0000256" key="2">
    <source>
        <dbReference type="SAM" id="SignalP"/>
    </source>
</evidence>
<dbReference type="PROSITE" id="PS51034">
    <property type="entry name" value="ZP_2"/>
    <property type="match status" value="1"/>
</dbReference>
<dbReference type="OrthoDB" id="6407830at2759"/>
<evidence type="ECO:0000256" key="1">
    <source>
        <dbReference type="ARBA" id="ARBA00022729"/>
    </source>
</evidence>
<proteinExistence type="predicted"/>
<dbReference type="RefSeq" id="XP_022657955.1">
    <property type="nucleotide sequence ID" value="XM_022802220.1"/>
</dbReference>
<reference evidence="4" key="1">
    <citation type="submission" date="2021-01" db="UniProtKB">
        <authorList>
            <consortium name="EnsemblMetazoa"/>
        </authorList>
    </citation>
    <scope>IDENTIFICATION</scope>
</reference>
<dbReference type="InterPro" id="IPR001507">
    <property type="entry name" value="ZP_dom"/>
</dbReference>
<dbReference type="KEGG" id="vde:111248989"/>
<dbReference type="Proteomes" id="UP000594260">
    <property type="component" value="Unplaced"/>
</dbReference>
<dbReference type="FunCoup" id="A0A7M7JW26">
    <property type="interactions" value="12"/>
</dbReference>
<organism evidence="4 5">
    <name type="scientific">Varroa destructor</name>
    <name type="common">Honeybee mite</name>
    <dbReference type="NCBI Taxonomy" id="109461"/>
    <lineage>
        <taxon>Eukaryota</taxon>
        <taxon>Metazoa</taxon>
        <taxon>Ecdysozoa</taxon>
        <taxon>Arthropoda</taxon>
        <taxon>Chelicerata</taxon>
        <taxon>Arachnida</taxon>
        <taxon>Acari</taxon>
        <taxon>Parasitiformes</taxon>
        <taxon>Mesostigmata</taxon>
        <taxon>Gamasina</taxon>
        <taxon>Dermanyssoidea</taxon>
        <taxon>Varroidae</taxon>
        <taxon>Varroa</taxon>
    </lineage>
</organism>
<keyword evidence="5" id="KW-1185">Reference proteome</keyword>
<feature type="chain" id="PRO_5029795273" description="ZP domain-containing protein" evidence="2">
    <location>
        <begin position="18"/>
        <end position="375"/>
    </location>
</feature>
<dbReference type="InterPro" id="IPR051962">
    <property type="entry name" value="Cuticlin"/>
</dbReference>
<dbReference type="EnsemblMetazoa" id="XM_022802220">
    <property type="protein sequence ID" value="XP_022657955"/>
    <property type="gene ID" value="LOC111248989"/>
</dbReference>
<dbReference type="OMA" id="TNYVLFV"/>
<evidence type="ECO:0000313" key="4">
    <source>
        <dbReference type="EnsemblMetazoa" id="XP_022657955"/>
    </source>
</evidence>
<accession>A0A7M7JW26</accession>
<dbReference type="InParanoid" id="A0A7M7JW26"/>
<feature type="domain" description="ZP" evidence="3">
    <location>
        <begin position="24"/>
        <end position="277"/>
    </location>
</feature>
<feature type="signal peptide" evidence="2">
    <location>
        <begin position="1"/>
        <end position="17"/>
    </location>
</feature>